<feature type="region of interest" description="Disordered" evidence="1">
    <location>
        <begin position="1"/>
        <end position="85"/>
    </location>
</feature>
<dbReference type="HOGENOM" id="CLU_056861_0_0_1"/>
<protein>
    <submittedName>
        <fullName evidence="2">Uncharacterized protein</fullName>
    </submittedName>
</protein>
<evidence type="ECO:0000313" key="3">
    <source>
        <dbReference type="Proteomes" id="UP000005238"/>
    </source>
</evidence>
<evidence type="ECO:0000256" key="1">
    <source>
        <dbReference type="SAM" id="MobiDB-lite"/>
    </source>
</evidence>
<dbReference type="EnsemblProtists" id="Phyra77155">
    <property type="protein sequence ID" value="Phyra77155"/>
    <property type="gene ID" value="Phyra77155"/>
</dbReference>
<sequence>MAPTGTSGPPASSARTPSASPGDGSPSGGDVAGESPSVPSPTPPPVDDEEEEVEEELPEEEEAPDDAADESVDAPSGRSSAQTPSRLLLLDRALALQGESALPSGRDIPHDRQLPAPARYEVPPEHTSGRPVRLVGFPATESHNDGKTFTQNGYGGLEALMQMNELTIGSLAQLYDFFDENVDIHDYVLTPRKKPLSEDDMEHQLGHVGLKREIASILTEFGPENLAQRVFWDSGRPSEGDGSLSSARDELLVVKQDYQFQTDYWSRKVAEVLAEKDEVVRSSREDIIQLLKEHADDKCHLKEQVATLTRRLDDSEAHRKMLSDRLQQTRLEVADVMNFLMQHIWTE</sequence>
<name>H3GLB5_PHYRM</name>
<keyword evidence="3" id="KW-1185">Reference proteome</keyword>
<feature type="compositionally biased region" description="Low complexity" evidence="1">
    <location>
        <begin position="1"/>
        <end position="24"/>
    </location>
</feature>
<proteinExistence type="predicted"/>
<dbReference type="InParanoid" id="H3GLB5"/>
<reference evidence="3" key="1">
    <citation type="journal article" date="2006" name="Science">
        <title>Phytophthora genome sequences uncover evolutionary origins and mechanisms of pathogenesis.</title>
        <authorList>
            <person name="Tyler B.M."/>
            <person name="Tripathy S."/>
            <person name="Zhang X."/>
            <person name="Dehal P."/>
            <person name="Jiang R.H."/>
            <person name="Aerts A."/>
            <person name="Arredondo F.D."/>
            <person name="Baxter L."/>
            <person name="Bensasson D."/>
            <person name="Beynon J.L."/>
            <person name="Chapman J."/>
            <person name="Damasceno C.M."/>
            <person name="Dorrance A.E."/>
            <person name="Dou D."/>
            <person name="Dickerman A.W."/>
            <person name="Dubchak I.L."/>
            <person name="Garbelotto M."/>
            <person name="Gijzen M."/>
            <person name="Gordon S.G."/>
            <person name="Govers F."/>
            <person name="Grunwald N.J."/>
            <person name="Huang W."/>
            <person name="Ivors K.L."/>
            <person name="Jones R.W."/>
            <person name="Kamoun S."/>
            <person name="Krampis K."/>
            <person name="Lamour K.H."/>
            <person name="Lee M.K."/>
            <person name="McDonald W.H."/>
            <person name="Medina M."/>
            <person name="Meijer H.J."/>
            <person name="Nordberg E.K."/>
            <person name="Maclean D.J."/>
            <person name="Ospina-Giraldo M.D."/>
            <person name="Morris P.F."/>
            <person name="Phuntumart V."/>
            <person name="Putnam N.H."/>
            <person name="Rash S."/>
            <person name="Rose J.K."/>
            <person name="Sakihama Y."/>
            <person name="Salamov A.A."/>
            <person name="Savidor A."/>
            <person name="Scheuring C.F."/>
            <person name="Smith B.M."/>
            <person name="Sobral B.W."/>
            <person name="Terry A."/>
            <person name="Torto-Alalibo T.A."/>
            <person name="Win J."/>
            <person name="Xu Z."/>
            <person name="Zhang H."/>
            <person name="Grigoriev I.V."/>
            <person name="Rokhsar D.S."/>
            <person name="Boore J.L."/>
        </authorList>
    </citation>
    <scope>NUCLEOTIDE SEQUENCE [LARGE SCALE GENOMIC DNA]</scope>
    <source>
        <strain evidence="3">Pr102</strain>
    </source>
</reference>
<dbReference type="AlphaFoldDB" id="H3GLB5"/>
<feature type="region of interest" description="Disordered" evidence="1">
    <location>
        <begin position="100"/>
        <end position="131"/>
    </location>
</feature>
<organism evidence="2 3">
    <name type="scientific">Phytophthora ramorum</name>
    <name type="common">Sudden oak death agent</name>
    <dbReference type="NCBI Taxonomy" id="164328"/>
    <lineage>
        <taxon>Eukaryota</taxon>
        <taxon>Sar</taxon>
        <taxon>Stramenopiles</taxon>
        <taxon>Oomycota</taxon>
        <taxon>Peronosporomycetes</taxon>
        <taxon>Peronosporales</taxon>
        <taxon>Peronosporaceae</taxon>
        <taxon>Phytophthora</taxon>
    </lineage>
</organism>
<dbReference type="Proteomes" id="UP000005238">
    <property type="component" value="Unassembled WGS sequence"/>
</dbReference>
<feature type="compositionally biased region" description="Acidic residues" evidence="1">
    <location>
        <begin position="46"/>
        <end position="72"/>
    </location>
</feature>
<evidence type="ECO:0000313" key="2">
    <source>
        <dbReference type="EnsemblProtists" id="Phyra77155"/>
    </source>
</evidence>
<reference evidence="2" key="2">
    <citation type="submission" date="2015-06" db="UniProtKB">
        <authorList>
            <consortium name="EnsemblProtists"/>
        </authorList>
    </citation>
    <scope>IDENTIFICATION</scope>
    <source>
        <strain evidence="2">Pr102</strain>
    </source>
</reference>
<dbReference type="EMBL" id="DS566019">
    <property type="status" value="NOT_ANNOTATED_CDS"/>
    <property type="molecule type" value="Genomic_DNA"/>
</dbReference>
<accession>H3GLB5</accession>